<protein>
    <submittedName>
        <fullName evidence="3">Alpha/beta fold hydrolase</fullName>
    </submittedName>
</protein>
<dbReference type="Proteomes" id="UP000515307">
    <property type="component" value="Chromosome"/>
</dbReference>
<accession>A0A7G7BFT5</accession>
<evidence type="ECO:0000256" key="1">
    <source>
        <dbReference type="ARBA" id="ARBA00022801"/>
    </source>
</evidence>
<name>A0A7G7BFT5_9ACTN</name>
<dbReference type="InterPro" id="IPR029058">
    <property type="entry name" value="AB_hydrolase_fold"/>
</dbReference>
<dbReference type="PANTHER" id="PTHR43798:SF31">
    <property type="entry name" value="AB HYDROLASE SUPERFAMILY PROTEIN YCLE"/>
    <property type="match status" value="1"/>
</dbReference>
<proteinExistence type="predicted"/>
<reference evidence="4" key="1">
    <citation type="submission" date="2019-10" db="EMBL/GenBank/DDBJ databases">
        <title>Antimicrobial potential of Antarctic Bacteria.</title>
        <authorList>
            <person name="Benaud N."/>
            <person name="Edwards R.J."/>
            <person name="Ferrari B.C."/>
        </authorList>
    </citation>
    <scope>NUCLEOTIDE SEQUENCE [LARGE SCALE GENOMIC DNA]</scope>
    <source>
        <strain evidence="4">NBSH44</strain>
    </source>
</reference>
<dbReference type="PRINTS" id="PR00111">
    <property type="entry name" value="ABHYDROLASE"/>
</dbReference>
<organism evidence="3 4">
    <name type="scientific">Streptomyces finlayi</name>
    <dbReference type="NCBI Taxonomy" id="67296"/>
    <lineage>
        <taxon>Bacteria</taxon>
        <taxon>Bacillati</taxon>
        <taxon>Actinomycetota</taxon>
        <taxon>Actinomycetes</taxon>
        <taxon>Kitasatosporales</taxon>
        <taxon>Streptomycetaceae</taxon>
        <taxon>Streptomyces</taxon>
    </lineage>
</organism>
<dbReference type="Pfam" id="PF12146">
    <property type="entry name" value="Hydrolase_4"/>
    <property type="match status" value="1"/>
</dbReference>
<gene>
    <name evidence="3" type="ORF">F0344_05910</name>
</gene>
<evidence type="ECO:0000313" key="3">
    <source>
        <dbReference type="EMBL" id="QNE74200.1"/>
    </source>
</evidence>
<keyword evidence="1 3" id="KW-0378">Hydrolase</keyword>
<evidence type="ECO:0000259" key="2">
    <source>
        <dbReference type="Pfam" id="PF12146"/>
    </source>
</evidence>
<sequence>MMHGLPCLSAGEGPPLIVLLFTPEAAVPTGVSRRLTLRMLRPFSERFTTHLLIRPPGLPPTTAMAQLAAVHAEAIRETFGGPVNVLGLSTGGSLALQLAADHPELVDRLVLGGTACTLGPVGRRAQRRYIERARQGERPSPALAEMLTRSPIGRTALGGLLWLMDGRREYHDAATMLAAEDGFDLRSRLREIKAPTLLLQGEEDIVYPLDLARQTVKGIPDARLVVYQDRSHSGTFTDKRFAADALAFLQNDQP</sequence>
<dbReference type="KEGG" id="sfiy:F0344_05910"/>
<dbReference type="InterPro" id="IPR000073">
    <property type="entry name" value="AB_hydrolase_1"/>
</dbReference>
<feature type="domain" description="Serine aminopeptidase S33" evidence="2">
    <location>
        <begin position="67"/>
        <end position="233"/>
    </location>
</feature>
<dbReference type="RefSeq" id="WP_185297761.1">
    <property type="nucleotide sequence ID" value="NZ_CP045702.1"/>
</dbReference>
<dbReference type="SUPFAM" id="SSF53474">
    <property type="entry name" value="alpha/beta-Hydrolases"/>
    <property type="match status" value="1"/>
</dbReference>
<dbReference type="GO" id="GO:0016787">
    <property type="term" value="F:hydrolase activity"/>
    <property type="evidence" value="ECO:0007669"/>
    <property type="project" value="UniProtKB-KW"/>
</dbReference>
<dbReference type="InterPro" id="IPR022742">
    <property type="entry name" value="Hydrolase_4"/>
</dbReference>
<keyword evidence="4" id="KW-1185">Reference proteome</keyword>
<dbReference type="InterPro" id="IPR050266">
    <property type="entry name" value="AB_hydrolase_sf"/>
</dbReference>
<dbReference type="Gene3D" id="3.40.50.1820">
    <property type="entry name" value="alpha/beta hydrolase"/>
    <property type="match status" value="1"/>
</dbReference>
<dbReference type="GO" id="GO:0016020">
    <property type="term" value="C:membrane"/>
    <property type="evidence" value="ECO:0007669"/>
    <property type="project" value="TreeGrafter"/>
</dbReference>
<dbReference type="AlphaFoldDB" id="A0A7G7BFT5"/>
<dbReference type="EMBL" id="CP045702">
    <property type="protein sequence ID" value="QNE74200.1"/>
    <property type="molecule type" value="Genomic_DNA"/>
</dbReference>
<dbReference type="PANTHER" id="PTHR43798">
    <property type="entry name" value="MONOACYLGLYCEROL LIPASE"/>
    <property type="match status" value="1"/>
</dbReference>
<evidence type="ECO:0000313" key="4">
    <source>
        <dbReference type="Proteomes" id="UP000515307"/>
    </source>
</evidence>